<dbReference type="Pfam" id="PF08240">
    <property type="entry name" value="ADH_N"/>
    <property type="match status" value="1"/>
</dbReference>
<sequence>MTRRVVAQRYGGPEVLAVVDEDLPELAPGQVRVDLRAIGVNPFDFKSYSGAFGDDPEKLPLSIGTEGAGVVAAVADEAVSPDGLLAVGTEVIVYPGTGMYAESVVVSATSVLVKPPSLAWEPAAGLLLTGVTAMDTLDTAATGPDDVVLVHGASGGVGSATVQLAVGRGATVVGTASADNLDYVRGLGAIAVPYGSGLADRVREAAPGPVTVAIDTAGTDEAVDVSVDLVADRSRIVTIAAGAHADDAGIVRVGGPQSAAARRAARQTVVELAGSGALSVRIARTFSLDDAATAHRDLAQPHPPGKFILLP</sequence>
<evidence type="ECO:0000256" key="1">
    <source>
        <dbReference type="ARBA" id="ARBA00022857"/>
    </source>
</evidence>
<dbReference type="GO" id="GO:0035925">
    <property type="term" value="F:mRNA 3'-UTR AU-rich region binding"/>
    <property type="evidence" value="ECO:0007669"/>
    <property type="project" value="TreeGrafter"/>
</dbReference>
<comment type="caution">
    <text evidence="4">The sequence shown here is derived from an EMBL/GenBank/DDBJ whole genome shotgun (WGS) entry which is preliminary data.</text>
</comment>
<dbReference type="GO" id="GO:0003960">
    <property type="term" value="F:quinone reductase (NADPH) activity"/>
    <property type="evidence" value="ECO:0007669"/>
    <property type="project" value="TreeGrafter"/>
</dbReference>
<name>A0A6P2CI05_9NOCA</name>
<dbReference type="Gene3D" id="3.40.50.720">
    <property type="entry name" value="NAD(P)-binding Rossmann-like Domain"/>
    <property type="match status" value="1"/>
</dbReference>
<protein>
    <submittedName>
        <fullName evidence="4">NADP-dependent oxidoreductase</fullName>
    </submittedName>
</protein>
<dbReference type="SMART" id="SM00829">
    <property type="entry name" value="PKS_ER"/>
    <property type="match status" value="1"/>
</dbReference>
<dbReference type="InterPro" id="IPR020843">
    <property type="entry name" value="ER"/>
</dbReference>
<dbReference type="PANTHER" id="PTHR48106:SF13">
    <property type="entry name" value="QUINONE OXIDOREDUCTASE-RELATED"/>
    <property type="match status" value="1"/>
</dbReference>
<dbReference type="GO" id="GO:0005829">
    <property type="term" value="C:cytosol"/>
    <property type="evidence" value="ECO:0007669"/>
    <property type="project" value="TreeGrafter"/>
</dbReference>
<dbReference type="InterPro" id="IPR013154">
    <property type="entry name" value="ADH-like_N"/>
</dbReference>
<dbReference type="Pfam" id="PF13602">
    <property type="entry name" value="ADH_zinc_N_2"/>
    <property type="match status" value="1"/>
</dbReference>
<dbReference type="RefSeq" id="WP_071990673.1">
    <property type="nucleotide sequence ID" value="NZ_QRCM01000001.1"/>
</dbReference>
<keyword evidence="1" id="KW-0521">NADP</keyword>
<dbReference type="Gene3D" id="3.90.180.10">
    <property type="entry name" value="Medium-chain alcohol dehydrogenases, catalytic domain"/>
    <property type="match status" value="1"/>
</dbReference>
<dbReference type="GO" id="GO:0070402">
    <property type="term" value="F:NADPH binding"/>
    <property type="evidence" value="ECO:0007669"/>
    <property type="project" value="TreeGrafter"/>
</dbReference>
<dbReference type="EMBL" id="QRCM01000001">
    <property type="protein sequence ID" value="TXG91381.1"/>
    <property type="molecule type" value="Genomic_DNA"/>
</dbReference>
<reference evidence="4 5" key="1">
    <citation type="submission" date="2018-07" db="EMBL/GenBank/DDBJ databases">
        <title>Genome sequence of Rhodococcus rhodnii ATCC 35071 from Rhodnius prolixus.</title>
        <authorList>
            <person name="Patel V."/>
            <person name="Vogel K.J."/>
        </authorList>
    </citation>
    <scope>NUCLEOTIDE SEQUENCE [LARGE SCALE GENOMIC DNA]</scope>
    <source>
        <strain evidence="4 5">ATCC 35071</strain>
    </source>
</reference>
<evidence type="ECO:0000313" key="4">
    <source>
        <dbReference type="EMBL" id="TXG91381.1"/>
    </source>
</evidence>
<keyword evidence="2" id="KW-0560">Oxidoreductase</keyword>
<dbReference type="SUPFAM" id="SSF51735">
    <property type="entry name" value="NAD(P)-binding Rossmann-fold domains"/>
    <property type="match status" value="1"/>
</dbReference>
<dbReference type="Proteomes" id="UP000471120">
    <property type="component" value="Unassembled WGS sequence"/>
</dbReference>
<dbReference type="AlphaFoldDB" id="A0A6P2CI05"/>
<gene>
    <name evidence="4" type="ORF">DW322_15625</name>
</gene>
<evidence type="ECO:0000259" key="3">
    <source>
        <dbReference type="SMART" id="SM00829"/>
    </source>
</evidence>
<evidence type="ECO:0000313" key="5">
    <source>
        <dbReference type="Proteomes" id="UP000471120"/>
    </source>
</evidence>
<dbReference type="PANTHER" id="PTHR48106">
    <property type="entry name" value="QUINONE OXIDOREDUCTASE PIG3-RELATED"/>
    <property type="match status" value="1"/>
</dbReference>
<accession>A0A6P2CI05</accession>
<feature type="domain" description="Enoyl reductase (ER)" evidence="3">
    <location>
        <begin position="11"/>
        <end position="309"/>
    </location>
</feature>
<evidence type="ECO:0000256" key="2">
    <source>
        <dbReference type="ARBA" id="ARBA00023002"/>
    </source>
</evidence>
<dbReference type="CDD" id="cd05289">
    <property type="entry name" value="MDR_like_2"/>
    <property type="match status" value="1"/>
</dbReference>
<organism evidence="4 5">
    <name type="scientific">Rhodococcus rhodnii</name>
    <dbReference type="NCBI Taxonomy" id="38312"/>
    <lineage>
        <taxon>Bacteria</taxon>
        <taxon>Bacillati</taxon>
        <taxon>Actinomycetota</taxon>
        <taxon>Actinomycetes</taxon>
        <taxon>Mycobacteriales</taxon>
        <taxon>Nocardiaceae</taxon>
        <taxon>Rhodococcus</taxon>
    </lineage>
</organism>
<proteinExistence type="predicted"/>
<dbReference type="InterPro" id="IPR011032">
    <property type="entry name" value="GroES-like_sf"/>
</dbReference>
<dbReference type="InterPro" id="IPR036291">
    <property type="entry name" value="NAD(P)-bd_dom_sf"/>
</dbReference>
<dbReference type="SUPFAM" id="SSF50129">
    <property type="entry name" value="GroES-like"/>
    <property type="match status" value="1"/>
</dbReference>